<dbReference type="Gene3D" id="3.30.300.30">
    <property type="match status" value="1"/>
</dbReference>
<dbReference type="EMBL" id="BAABJR010000024">
    <property type="protein sequence ID" value="GAA5216145.1"/>
    <property type="molecule type" value="Genomic_DNA"/>
</dbReference>
<evidence type="ECO:0000256" key="2">
    <source>
        <dbReference type="SAM" id="MobiDB-lite"/>
    </source>
</evidence>
<evidence type="ECO:0000259" key="4">
    <source>
        <dbReference type="Pfam" id="PF23024"/>
    </source>
</evidence>
<keyword evidence="6" id="KW-1185">Reference proteome</keyword>
<dbReference type="SUPFAM" id="SSF56801">
    <property type="entry name" value="Acetyl-CoA synthetase-like"/>
    <property type="match status" value="1"/>
</dbReference>
<dbReference type="Pfam" id="PF23024">
    <property type="entry name" value="AMP-dom_DIP2-like"/>
    <property type="match status" value="1"/>
</dbReference>
<accession>A0ABP9TGE0</accession>
<reference evidence="6" key="1">
    <citation type="journal article" date="2019" name="Int. J. Syst. Evol. Microbiol.">
        <title>The Global Catalogue of Microorganisms (GCM) 10K type strain sequencing project: providing services to taxonomists for standard genome sequencing and annotation.</title>
        <authorList>
            <consortium name="The Broad Institute Genomics Platform"/>
            <consortium name="The Broad Institute Genome Sequencing Center for Infectious Disease"/>
            <person name="Wu L."/>
            <person name="Ma J."/>
        </authorList>
    </citation>
    <scope>NUCLEOTIDE SEQUENCE [LARGE SCALE GENOMIC DNA]</scope>
    <source>
        <strain evidence="6">JCM 18306</strain>
    </source>
</reference>
<dbReference type="Proteomes" id="UP001499878">
    <property type="component" value="Unassembled WGS sequence"/>
</dbReference>
<feature type="domain" description="AMP-dependent synthetase/ligase" evidence="3">
    <location>
        <begin position="31"/>
        <end position="416"/>
    </location>
</feature>
<comment type="caution">
    <text evidence="5">The sequence shown here is derived from an EMBL/GenBank/DDBJ whole genome shotgun (WGS) entry which is preliminary data.</text>
</comment>
<dbReference type="PANTHER" id="PTHR22754">
    <property type="entry name" value="DISCO-INTERACTING PROTEIN 2 DIP2 -RELATED"/>
    <property type="match status" value="1"/>
</dbReference>
<dbReference type="PANTHER" id="PTHR22754:SF32">
    <property type="entry name" value="DISCO-INTERACTING PROTEIN 2"/>
    <property type="match status" value="1"/>
</dbReference>
<protein>
    <submittedName>
        <fullName evidence="5">AMP-binding protein</fullName>
    </submittedName>
</protein>
<evidence type="ECO:0000259" key="3">
    <source>
        <dbReference type="Pfam" id="PF00501"/>
    </source>
</evidence>
<name>A0ABP9TGE0_9ACTN</name>
<feature type="compositionally biased region" description="Basic and acidic residues" evidence="2">
    <location>
        <begin position="548"/>
        <end position="559"/>
    </location>
</feature>
<evidence type="ECO:0000313" key="5">
    <source>
        <dbReference type="EMBL" id="GAA5216145.1"/>
    </source>
</evidence>
<dbReference type="RefSeq" id="WP_345637161.1">
    <property type="nucleotide sequence ID" value="NZ_BAABJR010000024.1"/>
</dbReference>
<dbReference type="Gene3D" id="3.40.50.12780">
    <property type="entry name" value="N-terminal domain of ligase-like"/>
    <property type="match status" value="1"/>
</dbReference>
<comment type="similarity">
    <text evidence="1">Belongs to the ATP-dependent AMP-binding enzyme family.</text>
</comment>
<evidence type="ECO:0000256" key="1">
    <source>
        <dbReference type="ARBA" id="ARBA00006432"/>
    </source>
</evidence>
<dbReference type="InterPro" id="IPR020845">
    <property type="entry name" value="AMP-binding_CS"/>
</dbReference>
<proteinExistence type="inferred from homology"/>
<evidence type="ECO:0000313" key="6">
    <source>
        <dbReference type="Proteomes" id="UP001499878"/>
    </source>
</evidence>
<dbReference type="InterPro" id="IPR045851">
    <property type="entry name" value="AMP-bd_C_sf"/>
</dbReference>
<dbReference type="InterPro" id="IPR025110">
    <property type="entry name" value="AMP-bd_C"/>
</dbReference>
<organism evidence="5 6">
    <name type="scientific">Streptomyces thinghirensis</name>
    <dbReference type="NCBI Taxonomy" id="551547"/>
    <lineage>
        <taxon>Bacteria</taxon>
        <taxon>Bacillati</taxon>
        <taxon>Actinomycetota</taxon>
        <taxon>Actinomycetes</taxon>
        <taxon>Kitasatosporales</taxon>
        <taxon>Streptomycetaceae</taxon>
        <taxon>Streptomyces</taxon>
    </lineage>
</organism>
<feature type="region of interest" description="Disordered" evidence="2">
    <location>
        <begin position="539"/>
        <end position="559"/>
    </location>
</feature>
<dbReference type="Pfam" id="PF00501">
    <property type="entry name" value="AMP-binding"/>
    <property type="match status" value="1"/>
</dbReference>
<gene>
    <name evidence="5" type="ORF">GCM10023323_68030</name>
</gene>
<feature type="domain" description="AMP-binding enzyme C-terminal" evidence="4">
    <location>
        <begin position="451"/>
        <end position="558"/>
    </location>
</feature>
<sequence>MTLTPVDEKQLLDYRSLGAHQAAVTFLDSAGITGEVTYRQLADKARGAAGALLAHGLTRGDRVLLPLGTGPDHLAALWGCLFAGLVPCTVTVPPSPQDEAATGTRQFRAVVTVTEPAAIITADTETATALATSGGPRYLTIADLDHPPATDEQLTVPDPYDAHHIQLTSGSTSAPKAAVLTYAQVTANVRAIHRALELDPARDRVCHWLPLHHDMGFILSLSTLTRGVPLDLMPSISFLRDPLSWLRHISQRGATITTAPPFGYRTATARFLRTPDTELDLTALRQAYVGAEPIPLQALTDFRDTFAKQNLDEAAIIPCYGMAETVLASTMSLNRREPGDLSWGRVKALRLDREDLHHHNKVTDAHGDRPSITVIACGTPLGGLTVHVRTPDGTECGDNEIGEIHLRGDSVMAGYLHPGGTTAPVTDRTHATGDLGFTRDGDLYIVGRAKELLIVNGRNLPPYDVEESIETHPDIDAGNSAVFSYTDDTGEHVVALVETRLRADQHERIKRETAMLVRQSFGFNLRDVIVLRRGGIPRTTSGKRQRSRVREDYLTGRLA</sequence>
<dbReference type="InterPro" id="IPR042099">
    <property type="entry name" value="ANL_N_sf"/>
</dbReference>
<dbReference type="InterPro" id="IPR000873">
    <property type="entry name" value="AMP-dep_synth/lig_dom"/>
</dbReference>
<dbReference type="PROSITE" id="PS00455">
    <property type="entry name" value="AMP_BINDING"/>
    <property type="match status" value="1"/>
</dbReference>